<dbReference type="EC" id="2.5.1.19" evidence="9"/>
<keyword evidence="12" id="KW-1185">Reference proteome</keyword>
<evidence type="ECO:0000256" key="6">
    <source>
        <dbReference type="ARBA" id="ARBA00022679"/>
    </source>
</evidence>
<dbReference type="PANTHER" id="PTHR21090:SF5">
    <property type="entry name" value="PENTAFUNCTIONAL AROM POLYPEPTIDE"/>
    <property type="match status" value="1"/>
</dbReference>
<dbReference type="FunFam" id="3.65.10.10:FF:000005">
    <property type="entry name" value="3-phosphoshikimate 1-carboxyvinyltransferase"/>
    <property type="match status" value="1"/>
</dbReference>
<feature type="binding site" evidence="9">
    <location>
        <position position="27"/>
    </location>
    <ligand>
        <name>3-phosphoshikimate</name>
        <dbReference type="ChEBI" id="CHEBI:145989"/>
    </ligand>
</feature>
<feature type="binding site" evidence="9">
    <location>
        <position position="27"/>
    </location>
    <ligand>
        <name>phosphoenolpyruvate</name>
        <dbReference type="ChEBI" id="CHEBI:58702"/>
    </ligand>
</feature>
<feature type="binding site" evidence="9">
    <location>
        <position position="175"/>
    </location>
    <ligand>
        <name>phosphoenolpyruvate</name>
        <dbReference type="ChEBI" id="CHEBI:58702"/>
    </ligand>
</feature>
<comment type="pathway">
    <text evidence="2 9">Metabolic intermediate biosynthesis; chorismate biosynthesis; chorismate from D-erythrose 4-phosphate and phosphoenolpyruvate: step 6/7.</text>
</comment>
<dbReference type="PIRSF" id="PIRSF000505">
    <property type="entry name" value="EPSPS"/>
    <property type="match status" value="1"/>
</dbReference>
<comment type="similarity">
    <text evidence="3 9">Belongs to the EPSP synthase family.</text>
</comment>
<comment type="subunit">
    <text evidence="9">Monomer.</text>
</comment>
<comment type="function">
    <text evidence="1 9">Catalyzes the transfer of the enolpyruvyl moiety of phosphoenolpyruvate (PEP) to the 5-hydroxyl of shikimate-3-phosphate (S3P) to produce enolpyruvyl shikimate-3-phosphate and inorganic phosphate.</text>
</comment>
<dbReference type="Proteomes" id="UP000334340">
    <property type="component" value="Unassembled WGS sequence"/>
</dbReference>
<feature type="binding site" evidence="9">
    <location>
        <position position="28"/>
    </location>
    <ligand>
        <name>3-phosphoshikimate</name>
        <dbReference type="ChEBI" id="CHEBI:145989"/>
    </ligand>
</feature>
<evidence type="ECO:0000256" key="2">
    <source>
        <dbReference type="ARBA" id="ARBA00004811"/>
    </source>
</evidence>
<evidence type="ECO:0000256" key="4">
    <source>
        <dbReference type="ARBA" id="ARBA00022490"/>
    </source>
</evidence>
<dbReference type="Pfam" id="PF00275">
    <property type="entry name" value="EPSP_synthase"/>
    <property type="match status" value="1"/>
</dbReference>
<dbReference type="InterPro" id="IPR036968">
    <property type="entry name" value="Enolpyruvate_Tfrase_sf"/>
</dbReference>
<dbReference type="Gene3D" id="3.65.10.10">
    <property type="entry name" value="Enolpyruvate transferase domain"/>
    <property type="match status" value="2"/>
</dbReference>
<evidence type="ECO:0000256" key="3">
    <source>
        <dbReference type="ARBA" id="ARBA00009948"/>
    </source>
</evidence>
<dbReference type="GO" id="GO:0003866">
    <property type="term" value="F:3-phosphoshikimate 1-carboxyvinyltransferase activity"/>
    <property type="evidence" value="ECO:0007669"/>
    <property type="project" value="UniProtKB-UniRule"/>
</dbReference>
<comment type="caution">
    <text evidence="9">Lacks conserved residue(s) required for the propagation of feature annotation.</text>
</comment>
<dbReference type="PROSITE" id="PS00885">
    <property type="entry name" value="EPSP_SYNTHASE_2"/>
    <property type="match status" value="1"/>
</dbReference>
<feature type="binding site" evidence="9">
    <location>
        <position position="394"/>
    </location>
    <ligand>
        <name>phosphoenolpyruvate</name>
        <dbReference type="ChEBI" id="CHEBI:58702"/>
    </ligand>
</feature>
<dbReference type="FunFam" id="3.65.10.10:FF:000006">
    <property type="entry name" value="3-phosphoshikimate 1-carboxyvinyltransferase"/>
    <property type="match status" value="1"/>
</dbReference>
<dbReference type="AlphaFoldDB" id="A0A564ZFP5"/>
<evidence type="ECO:0000256" key="8">
    <source>
        <dbReference type="ARBA" id="ARBA00044633"/>
    </source>
</evidence>
<dbReference type="InterPro" id="IPR001986">
    <property type="entry name" value="Enolpyruvate_Tfrase_dom"/>
</dbReference>
<comment type="subcellular location">
    <subcellularLocation>
        <location evidence="9">Cytoplasm</location>
    </subcellularLocation>
</comment>
<organism evidence="11 12">
    <name type="scientific">Candidatus Methylomirabilis lanthanidiphila</name>
    <dbReference type="NCBI Taxonomy" id="2211376"/>
    <lineage>
        <taxon>Bacteria</taxon>
        <taxon>Candidatus Methylomirabilota</taxon>
        <taxon>Candidatus Methylomirabilia</taxon>
        <taxon>Candidatus Methylomirabilales</taxon>
        <taxon>Candidatus Methylomirabilaceae</taxon>
        <taxon>Candidatus Methylomirabilis</taxon>
    </lineage>
</organism>
<dbReference type="InterPro" id="IPR013792">
    <property type="entry name" value="RNA3'P_cycl/enolpyr_Trfase_a/b"/>
</dbReference>
<feature type="binding site" evidence="9">
    <location>
        <position position="175"/>
    </location>
    <ligand>
        <name>3-phosphoshikimate</name>
        <dbReference type="ChEBI" id="CHEBI:145989"/>
    </ligand>
</feature>
<feature type="binding site" evidence="9">
    <location>
        <position position="32"/>
    </location>
    <ligand>
        <name>3-phosphoshikimate</name>
        <dbReference type="ChEBI" id="CHEBI:145989"/>
    </ligand>
</feature>
<keyword evidence="6 9" id="KW-0808">Transferase</keyword>
<feature type="binding site" evidence="9">
    <location>
        <position position="348"/>
    </location>
    <ligand>
        <name>3-phosphoshikimate</name>
        <dbReference type="ChEBI" id="CHEBI:145989"/>
    </ligand>
</feature>
<keyword evidence="7 9" id="KW-0057">Aromatic amino acid biosynthesis</keyword>
<evidence type="ECO:0000313" key="12">
    <source>
        <dbReference type="Proteomes" id="UP000334340"/>
    </source>
</evidence>
<evidence type="ECO:0000313" key="11">
    <source>
        <dbReference type="EMBL" id="VUZ83956.1"/>
    </source>
</evidence>
<feature type="binding site" evidence="9">
    <location>
        <position position="321"/>
    </location>
    <ligand>
        <name>3-phosphoshikimate</name>
        <dbReference type="ChEBI" id="CHEBI:145989"/>
    </ligand>
</feature>
<evidence type="ECO:0000256" key="1">
    <source>
        <dbReference type="ARBA" id="ARBA00002174"/>
    </source>
</evidence>
<evidence type="ECO:0000256" key="7">
    <source>
        <dbReference type="ARBA" id="ARBA00023141"/>
    </source>
</evidence>
<gene>
    <name evidence="9" type="primary">aroA</name>
    <name evidence="11" type="ORF">MELA_00315</name>
</gene>
<dbReference type="CDD" id="cd01556">
    <property type="entry name" value="EPSP_synthase"/>
    <property type="match status" value="1"/>
</dbReference>
<accession>A0A564ZFP5</accession>
<evidence type="ECO:0000256" key="5">
    <source>
        <dbReference type="ARBA" id="ARBA00022605"/>
    </source>
</evidence>
<dbReference type="NCBIfam" id="TIGR01356">
    <property type="entry name" value="aroA"/>
    <property type="match status" value="1"/>
</dbReference>
<keyword evidence="5 9" id="KW-0028">Amino-acid biosynthesis</keyword>
<reference evidence="11 12" key="1">
    <citation type="submission" date="2019-07" db="EMBL/GenBank/DDBJ databases">
        <authorList>
            <person name="Cremers G."/>
        </authorList>
    </citation>
    <scope>NUCLEOTIDE SEQUENCE [LARGE SCALE GENOMIC DNA]</scope>
</reference>
<evidence type="ECO:0000259" key="10">
    <source>
        <dbReference type="Pfam" id="PF00275"/>
    </source>
</evidence>
<dbReference type="GO" id="GO:0005737">
    <property type="term" value="C:cytoplasm"/>
    <property type="evidence" value="ECO:0007669"/>
    <property type="project" value="UniProtKB-SubCell"/>
</dbReference>
<feature type="binding site" evidence="9">
    <location>
        <position position="173"/>
    </location>
    <ligand>
        <name>3-phosphoshikimate</name>
        <dbReference type="ChEBI" id="CHEBI:145989"/>
    </ligand>
</feature>
<feature type="binding site" evidence="9">
    <location>
        <position position="100"/>
    </location>
    <ligand>
        <name>phosphoenolpyruvate</name>
        <dbReference type="ChEBI" id="CHEBI:58702"/>
    </ligand>
</feature>
<feature type="binding site" evidence="9">
    <location>
        <position position="352"/>
    </location>
    <ligand>
        <name>phosphoenolpyruvate</name>
        <dbReference type="ChEBI" id="CHEBI:58702"/>
    </ligand>
</feature>
<dbReference type="PROSITE" id="PS00104">
    <property type="entry name" value="EPSP_SYNTHASE_1"/>
    <property type="match status" value="1"/>
</dbReference>
<dbReference type="HAMAP" id="MF_00210">
    <property type="entry name" value="EPSP_synth"/>
    <property type="match status" value="1"/>
</dbReference>
<proteinExistence type="inferred from homology"/>
<dbReference type="SUPFAM" id="SSF55205">
    <property type="entry name" value="EPT/RTPC-like"/>
    <property type="match status" value="1"/>
</dbReference>
<sequence>MVKHGVGLMRVDPVGPLKGELTLPGDKSITHRAIILASLADGITEISGALRSHDCRDTAKAFRAMGVAIDELNDERLQIRGGGLHGLKEPTDVLDLGNSGTTMRLLAGVLAAQPFFSVLTGDQYLRARPMARVVLPLKSMGATILGRDAGNLPPLAIKGTRLKAIDYVSPVASAQIKSAILLAGLLTEGETTVTEPSLSRDHTERMFDAVGIPIHRHGLHLRVDGVKTIPAFEIVIPGDFSAAAFFLVAALVIPGSDLTLREVGINPTRTGLLEALQSMGAVIEVSRRRIVSGEPVADLHVRSQTLHGTEVAGALIPRMVDEIPVFAVAAALATGTTIIRDAAELRVKEVDRLTAIAKELHRFGVEIEHCPDGLIIHGRSALSGCHCDSWGDHRMAMTLAVAGLTAEGSTTISDPSCVSSSFPDFWTRLNAVMPGAAVPLEG</sequence>
<feature type="active site" description="Proton acceptor" evidence="9">
    <location>
        <position position="321"/>
    </location>
</feature>
<dbReference type="GO" id="GO:0009073">
    <property type="term" value="P:aromatic amino acid family biosynthetic process"/>
    <property type="evidence" value="ECO:0007669"/>
    <property type="project" value="UniProtKB-KW"/>
</dbReference>
<evidence type="ECO:0000256" key="9">
    <source>
        <dbReference type="HAMAP-Rule" id="MF_00210"/>
    </source>
</evidence>
<protein>
    <recommendedName>
        <fullName evidence="9">3-phosphoshikimate 1-carboxyvinyltransferase</fullName>
        <ecNumber evidence="9">2.5.1.19</ecNumber>
    </recommendedName>
    <alternativeName>
        <fullName evidence="9">5-enolpyruvylshikimate-3-phosphate synthase</fullName>
        <shortName evidence="9">EPSP synthase</shortName>
        <shortName evidence="9">EPSPS</shortName>
    </alternativeName>
</protein>
<dbReference type="GO" id="GO:0008652">
    <property type="term" value="P:amino acid biosynthetic process"/>
    <property type="evidence" value="ECO:0007669"/>
    <property type="project" value="UniProtKB-KW"/>
</dbReference>
<dbReference type="UniPathway" id="UPA00053">
    <property type="reaction ID" value="UER00089"/>
</dbReference>
<dbReference type="PANTHER" id="PTHR21090">
    <property type="entry name" value="AROM/DEHYDROQUINATE SYNTHASE"/>
    <property type="match status" value="1"/>
</dbReference>
<dbReference type="GO" id="GO:0009423">
    <property type="term" value="P:chorismate biosynthetic process"/>
    <property type="evidence" value="ECO:0007669"/>
    <property type="project" value="UniProtKB-UniRule"/>
</dbReference>
<feature type="domain" description="Enolpyruvate transferase" evidence="10">
    <location>
        <begin position="12"/>
        <end position="429"/>
    </location>
</feature>
<dbReference type="InterPro" id="IPR023193">
    <property type="entry name" value="EPSP_synthase_CS"/>
</dbReference>
<feature type="binding site" evidence="9">
    <location>
        <position position="128"/>
    </location>
    <ligand>
        <name>phosphoenolpyruvate</name>
        <dbReference type="ChEBI" id="CHEBI:58702"/>
    </ligand>
</feature>
<dbReference type="EMBL" id="CABIKM010000004">
    <property type="protein sequence ID" value="VUZ83956.1"/>
    <property type="molecule type" value="Genomic_DNA"/>
</dbReference>
<keyword evidence="4 9" id="KW-0963">Cytoplasm</keyword>
<dbReference type="InterPro" id="IPR006264">
    <property type="entry name" value="EPSP_synthase"/>
</dbReference>
<name>A0A564ZFP5_9BACT</name>
<comment type="catalytic activity">
    <reaction evidence="8">
        <text>3-phosphoshikimate + phosphoenolpyruvate = 5-O-(1-carboxyvinyl)-3-phosphoshikimate + phosphate</text>
        <dbReference type="Rhea" id="RHEA:21256"/>
        <dbReference type="ChEBI" id="CHEBI:43474"/>
        <dbReference type="ChEBI" id="CHEBI:57701"/>
        <dbReference type="ChEBI" id="CHEBI:58702"/>
        <dbReference type="ChEBI" id="CHEBI:145989"/>
        <dbReference type="EC" id="2.5.1.19"/>
    </reaction>
    <physiologicalReaction direction="left-to-right" evidence="8">
        <dbReference type="Rhea" id="RHEA:21257"/>
    </physiologicalReaction>
</comment>